<organism evidence="8 9">
    <name type="scientific">Thauera mechernichensis</name>
    <dbReference type="NCBI Taxonomy" id="82788"/>
    <lineage>
        <taxon>Bacteria</taxon>
        <taxon>Pseudomonadati</taxon>
        <taxon>Pseudomonadota</taxon>
        <taxon>Betaproteobacteria</taxon>
        <taxon>Rhodocyclales</taxon>
        <taxon>Zoogloeaceae</taxon>
        <taxon>Thauera</taxon>
    </lineage>
</organism>
<dbReference type="Pfam" id="PF00884">
    <property type="entry name" value="Sulfatase"/>
    <property type="match status" value="1"/>
</dbReference>
<feature type="domain" description="Sulfatase N-terminal" evidence="7">
    <location>
        <begin position="170"/>
        <end position="454"/>
    </location>
</feature>
<evidence type="ECO:0000256" key="4">
    <source>
        <dbReference type="ARBA" id="ARBA00022989"/>
    </source>
</evidence>
<evidence type="ECO:0000313" key="8">
    <source>
        <dbReference type="EMBL" id="MFD1262298.1"/>
    </source>
</evidence>
<dbReference type="InterPro" id="IPR050448">
    <property type="entry name" value="OpgB/LTA_synthase_biosynth"/>
</dbReference>
<evidence type="ECO:0000256" key="5">
    <source>
        <dbReference type="ARBA" id="ARBA00023136"/>
    </source>
</evidence>
<comment type="caution">
    <text evidence="8">The sequence shown here is derived from an EMBL/GenBank/DDBJ whole genome shotgun (WGS) entry which is preliminary data.</text>
</comment>
<dbReference type="RefSeq" id="WP_277831555.1">
    <property type="nucleotide sequence ID" value="NZ_JARQZE010000003.1"/>
</dbReference>
<dbReference type="Gene3D" id="3.40.720.10">
    <property type="entry name" value="Alkaline Phosphatase, subunit A"/>
    <property type="match status" value="1"/>
</dbReference>
<dbReference type="PANTHER" id="PTHR47371:SF3">
    <property type="entry name" value="PHOSPHOGLYCEROL TRANSFERASE I"/>
    <property type="match status" value="1"/>
</dbReference>
<keyword evidence="9" id="KW-1185">Reference proteome</keyword>
<accession>A0ABW3W8C7</accession>
<dbReference type="InterPro" id="IPR000917">
    <property type="entry name" value="Sulfatase_N"/>
</dbReference>
<feature type="transmembrane region" description="Helical" evidence="6">
    <location>
        <begin position="7"/>
        <end position="25"/>
    </location>
</feature>
<evidence type="ECO:0000256" key="2">
    <source>
        <dbReference type="ARBA" id="ARBA00022475"/>
    </source>
</evidence>
<evidence type="ECO:0000256" key="6">
    <source>
        <dbReference type="SAM" id="Phobius"/>
    </source>
</evidence>
<feature type="transmembrane region" description="Helical" evidence="6">
    <location>
        <begin position="59"/>
        <end position="77"/>
    </location>
</feature>
<keyword evidence="3 6" id="KW-0812">Transmembrane</keyword>
<dbReference type="SUPFAM" id="SSF53649">
    <property type="entry name" value="Alkaline phosphatase-like"/>
    <property type="match status" value="1"/>
</dbReference>
<evidence type="ECO:0000256" key="1">
    <source>
        <dbReference type="ARBA" id="ARBA00004651"/>
    </source>
</evidence>
<name>A0ABW3W8C7_9RHOO</name>
<dbReference type="CDD" id="cd16015">
    <property type="entry name" value="LTA_synthase"/>
    <property type="match status" value="1"/>
</dbReference>
<comment type="subcellular location">
    <subcellularLocation>
        <location evidence="1">Cell membrane</location>
        <topology evidence="1">Multi-pass membrane protein</topology>
    </subcellularLocation>
</comment>
<dbReference type="PANTHER" id="PTHR47371">
    <property type="entry name" value="LIPOTEICHOIC ACID SYNTHASE"/>
    <property type="match status" value="1"/>
</dbReference>
<protein>
    <submittedName>
        <fullName evidence="8">Sulfatase-like hydrolase/transferase</fullName>
    </submittedName>
</protein>
<evidence type="ECO:0000256" key="3">
    <source>
        <dbReference type="ARBA" id="ARBA00022692"/>
    </source>
</evidence>
<evidence type="ECO:0000259" key="7">
    <source>
        <dbReference type="Pfam" id="PF00884"/>
    </source>
</evidence>
<dbReference type="EMBL" id="JBHTMC010000002">
    <property type="protein sequence ID" value="MFD1262298.1"/>
    <property type="molecule type" value="Genomic_DNA"/>
</dbReference>
<keyword evidence="4 6" id="KW-1133">Transmembrane helix</keyword>
<feature type="transmembrane region" description="Helical" evidence="6">
    <location>
        <begin position="118"/>
        <end position="138"/>
    </location>
</feature>
<keyword evidence="5 6" id="KW-0472">Membrane</keyword>
<reference evidence="9" key="1">
    <citation type="journal article" date="2019" name="Int. J. Syst. Evol. Microbiol.">
        <title>The Global Catalogue of Microorganisms (GCM) 10K type strain sequencing project: providing services to taxonomists for standard genome sequencing and annotation.</title>
        <authorList>
            <consortium name="The Broad Institute Genomics Platform"/>
            <consortium name="The Broad Institute Genome Sequencing Center for Infectious Disease"/>
            <person name="Wu L."/>
            <person name="Ma J."/>
        </authorList>
    </citation>
    <scope>NUCLEOTIDE SEQUENCE [LARGE SCALE GENOMIC DNA]</scope>
    <source>
        <strain evidence="9">CCUG 48884</strain>
    </source>
</reference>
<proteinExistence type="predicted"/>
<sequence length="529" mass="59323">MRVGKLLRFLAILTGCLLYAVPRWLHEEFGRVSIDQVLYHLRFGSEGVLTSDPEIIHRFAWRGLALPLVLALLLWGLDGWVRYLRSQPEAWPRPWLRAAWQGVLAVLRHAAHHTLPRVVPLVVLGAGVAFFVDSFSVARYVRGYFGEDYFADAYVDPARITLERGRKPPKNLVLIYVESLENTYSDPALFGRDLLHRLNALKARPGVVSFDSYRELMGAHFTIASLVSTQCGLPLKAVAMFGGNVQGEKIERYLPRARCLGDILADHGYRNVFLNGSSLAFAGVGKFFSDHRYSRVMGREEWIAAGEPQGRMSGWGLRDDDLFRHARTELDQLMKSRKPFNLTVLTIDTHHPYGHLSPECARRGHQGFEGIVECTADMVAEFVEYIIARGWLDRVAIVVQGDHLAMGNTSYGKLVSNPERRVFNLLINDNPRLKANTREITHFDMLPTMLDLVGLEVKDGRAGLGYSAIGPVRAARAPDRVDRMAEKLLDYSATYRALWEPLPVPPAEGEAAAALRVGTPPRLPPTVLR</sequence>
<dbReference type="Proteomes" id="UP001597158">
    <property type="component" value="Unassembled WGS sequence"/>
</dbReference>
<dbReference type="InterPro" id="IPR017850">
    <property type="entry name" value="Alkaline_phosphatase_core_sf"/>
</dbReference>
<keyword evidence="2" id="KW-1003">Cell membrane</keyword>
<gene>
    <name evidence="8" type="ORF">ACFQ4M_01805</name>
</gene>
<evidence type="ECO:0000313" key="9">
    <source>
        <dbReference type="Proteomes" id="UP001597158"/>
    </source>
</evidence>